<protein>
    <submittedName>
        <fullName evidence="1">Uncharacterized protein</fullName>
    </submittedName>
</protein>
<dbReference type="EMBL" id="JABSTU010000007">
    <property type="protein sequence ID" value="KAH8026850.1"/>
    <property type="molecule type" value="Genomic_DNA"/>
</dbReference>
<reference evidence="1" key="1">
    <citation type="journal article" date="2020" name="Cell">
        <title>Large-Scale Comparative Analyses of Tick Genomes Elucidate Their Genetic Diversity and Vector Capacities.</title>
        <authorList>
            <consortium name="Tick Genome and Microbiome Consortium (TIGMIC)"/>
            <person name="Jia N."/>
            <person name="Wang J."/>
            <person name="Shi W."/>
            <person name="Du L."/>
            <person name="Sun Y."/>
            <person name="Zhan W."/>
            <person name="Jiang J.F."/>
            <person name="Wang Q."/>
            <person name="Zhang B."/>
            <person name="Ji P."/>
            <person name="Bell-Sakyi L."/>
            <person name="Cui X.M."/>
            <person name="Yuan T.T."/>
            <person name="Jiang B.G."/>
            <person name="Yang W.F."/>
            <person name="Lam T.T."/>
            <person name="Chang Q.C."/>
            <person name="Ding S.J."/>
            <person name="Wang X.J."/>
            <person name="Zhu J.G."/>
            <person name="Ruan X.D."/>
            <person name="Zhao L."/>
            <person name="Wei J.T."/>
            <person name="Ye R.Z."/>
            <person name="Que T.C."/>
            <person name="Du C.H."/>
            <person name="Zhou Y.H."/>
            <person name="Cheng J.X."/>
            <person name="Dai P.F."/>
            <person name="Guo W.B."/>
            <person name="Han X.H."/>
            <person name="Huang E.J."/>
            <person name="Li L.F."/>
            <person name="Wei W."/>
            <person name="Gao Y.C."/>
            <person name="Liu J.Z."/>
            <person name="Shao H.Z."/>
            <person name="Wang X."/>
            <person name="Wang C.C."/>
            <person name="Yang T.C."/>
            <person name="Huo Q.B."/>
            <person name="Li W."/>
            <person name="Chen H.Y."/>
            <person name="Chen S.E."/>
            <person name="Zhou L.G."/>
            <person name="Ni X.B."/>
            <person name="Tian J.H."/>
            <person name="Sheng Y."/>
            <person name="Liu T."/>
            <person name="Pan Y.S."/>
            <person name="Xia L.Y."/>
            <person name="Li J."/>
            <person name="Zhao F."/>
            <person name="Cao W.C."/>
        </authorList>
    </citation>
    <scope>NUCLEOTIDE SEQUENCE</scope>
    <source>
        <strain evidence="1">Rmic-2018</strain>
    </source>
</reference>
<proteinExistence type="predicted"/>
<sequence length="184" mass="20002">MCHSASSERRVRRASRVYPSSFLSKERRCALSAARTSVAHPGVHELVSRTGARAAEEAPRVLGSVEHAVPLGVTEVAGPFRLEAPLRRGLRPRSLSGGTRIRGSVCLTPHLPGRYAEPPSGFIFQLDFDPQRKGRSAHRAAPFATGIRSLLFTSLLPRKQRASRTRKADAAATRGITAAGRRVY</sequence>
<name>A0A9J6DY72_RHIMP</name>
<evidence type="ECO:0000313" key="1">
    <source>
        <dbReference type="EMBL" id="KAH8026850.1"/>
    </source>
</evidence>
<evidence type="ECO:0000313" key="2">
    <source>
        <dbReference type="Proteomes" id="UP000821866"/>
    </source>
</evidence>
<comment type="caution">
    <text evidence="1">The sequence shown here is derived from an EMBL/GenBank/DDBJ whole genome shotgun (WGS) entry which is preliminary data.</text>
</comment>
<accession>A0A9J6DY72</accession>
<keyword evidence="2" id="KW-1185">Reference proteome</keyword>
<dbReference type="AlphaFoldDB" id="A0A9J6DY72"/>
<gene>
    <name evidence="1" type="ORF">HPB51_026185</name>
</gene>
<organism evidence="1 2">
    <name type="scientific">Rhipicephalus microplus</name>
    <name type="common">Cattle tick</name>
    <name type="synonym">Boophilus microplus</name>
    <dbReference type="NCBI Taxonomy" id="6941"/>
    <lineage>
        <taxon>Eukaryota</taxon>
        <taxon>Metazoa</taxon>
        <taxon>Ecdysozoa</taxon>
        <taxon>Arthropoda</taxon>
        <taxon>Chelicerata</taxon>
        <taxon>Arachnida</taxon>
        <taxon>Acari</taxon>
        <taxon>Parasitiformes</taxon>
        <taxon>Ixodida</taxon>
        <taxon>Ixodoidea</taxon>
        <taxon>Ixodidae</taxon>
        <taxon>Rhipicephalinae</taxon>
        <taxon>Rhipicephalus</taxon>
        <taxon>Boophilus</taxon>
    </lineage>
</organism>
<dbReference type="Proteomes" id="UP000821866">
    <property type="component" value="Unassembled WGS sequence"/>
</dbReference>
<reference evidence="1" key="2">
    <citation type="submission" date="2021-09" db="EMBL/GenBank/DDBJ databases">
        <authorList>
            <person name="Jia N."/>
            <person name="Wang J."/>
            <person name="Shi W."/>
            <person name="Du L."/>
            <person name="Sun Y."/>
            <person name="Zhan W."/>
            <person name="Jiang J."/>
            <person name="Wang Q."/>
            <person name="Zhang B."/>
            <person name="Ji P."/>
            <person name="Sakyi L.B."/>
            <person name="Cui X."/>
            <person name="Yuan T."/>
            <person name="Jiang B."/>
            <person name="Yang W."/>
            <person name="Lam T.T.-Y."/>
            <person name="Chang Q."/>
            <person name="Ding S."/>
            <person name="Wang X."/>
            <person name="Zhu J."/>
            <person name="Ruan X."/>
            <person name="Zhao L."/>
            <person name="Wei J."/>
            <person name="Que T."/>
            <person name="Du C."/>
            <person name="Cheng J."/>
            <person name="Dai P."/>
            <person name="Han X."/>
            <person name="Huang E."/>
            <person name="Gao Y."/>
            <person name="Liu J."/>
            <person name="Shao H."/>
            <person name="Ye R."/>
            <person name="Li L."/>
            <person name="Wei W."/>
            <person name="Wang X."/>
            <person name="Wang C."/>
            <person name="Huo Q."/>
            <person name="Li W."/>
            <person name="Guo W."/>
            <person name="Chen H."/>
            <person name="Chen S."/>
            <person name="Zhou L."/>
            <person name="Zhou L."/>
            <person name="Ni X."/>
            <person name="Tian J."/>
            <person name="Zhou Y."/>
            <person name="Sheng Y."/>
            <person name="Liu T."/>
            <person name="Pan Y."/>
            <person name="Xia L."/>
            <person name="Li J."/>
            <person name="Zhao F."/>
            <person name="Cao W."/>
        </authorList>
    </citation>
    <scope>NUCLEOTIDE SEQUENCE</scope>
    <source>
        <strain evidence="1">Rmic-2018</strain>
        <tissue evidence="1">Larvae</tissue>
    </source>
</reference>